<dbReference type="PROSITE" id="PS51257">
    <property type="entry name" value="PROKAR_LIPOPROTEIN"/>
    <property type="match status" value="1"/>
</dbReference>
<proteinExistence type="predicted"/>
<accession>A0ABZ2TQ82</accession>
<protein>
    <recommendedName>
        <fullName evidence="3">Variable surface lipoprotein</fullName>
    </recommendedName>
</protein>
<evidence type="ECO:0000313" key="2">
    <source>
        <dbReference type="Proteomes" id="UP001622612"/>
    </source>
</evidence>
<dbReference type="Proteomes" id="UP001622612">
    <property type="component" value="Chromosome"/>
</dbReference>
<evidence type="ECO:0008006" key="3">
    <source>
        <dbReference type="Google" id="ProtNLM"/>
    </source>
</evidence>
<gene>
    <name evidence="1" type="ORF">LQ356_00265</name>
</gene>
<dbReference type="RefSeq" id="WP_405311698.1">
    <property type="nucleotide sequence ID" value="NZ_CP088155.1"/>
</dbReference>
<dbReference type="EMBL" id="CP088155">
    <property type="protein sequence ID" value="WYM97318.1"/>
    <property type="molecule type" value="Genomic_DNA"/>
</dbReference>
<name>A0ABZ2TQ82_9BACT</name>
<evidence type="ECO:0000313" key="1">
    <source>
        <dbReference type="EMBL" id="WYM97318.1"/>
    </source>
</evidence>
<sequence length="47" mass="5027">MKKNKNIKALAFSLIGGLSSLTTLPLAAISCKENLDIVKGKVKLTVR</sequence>
<reference evidence="1" key="1">
    <citation type="submission" date="2021-11" db="EMBL/GenBank/DDBJ databases">
        <title>The first genome sequence of unculturable Mycoplasma faucium obtained by de novo assembly of metagenomic reads.</title>
        <authorList>
            <person name="Sabat A.J."/>
            <person name="Bathoorn E."/>
            <person name="Akkerboom V."/>
            <person name="Friedrich A.W."/>
        </authorList>
    </citation>
    <scope>NUCLEOTIDE SEQUENCE [LARGE SCALE GENOMIC DNA]</scope>
    <source>
        <strain evidence="1">UMCG-MFM1</strain>
    </source>
</reference>
<keyword evidence="2" id="KW-1185">Reference proteome</keyword>
<organism evidence="1 2">
    <name type="scientific">Metamycoplasma faucium</name>
    <dbReference type="NCBI Taxonomy" id="56142"/>
    <lineage>
        <taxon>Bacteria</taxon>
        <taxon>Bacillati</taxon>
        <taxon>Mycoplasmatota</taxon>
        <taxon>Mycoplasmoidales</taxon>
        <taxon>Metamycoplasmataceae</taxon>
        <taxon>Metamycoplasma</taxon>
    </lineage>
</organism>